<keyword evidence="2" id="KW-1185">Reference proteome</keyword>
<reference evidence="2" key="1">
    <citation type="journal article" date="2019" name="Int. J. Syst. Evol. Microbiol.">
        <title>The Global Catalogue of Microorganisms (GCM) 10K type strain sequencing project: providing services to taxonomists for standard genome sequencing and annotation.</title>
        <authorList>
            <consortium name="The Broad Institute Genomics Platform"/>
            <consortium name="The Broad Institute Genome Sequencing Center for Infectious Disease"/>
            <person name="Wu L."/>
            <person name="Ma J."/>
        </authorList>
    </citation>
    <scope>NUCLEOTIDE SEQUENCE [LARGE SCALE GENOMIC DNA]</scope>
    <source>
        <strain evidence="2">JCM 16902</strain>
    </source>
</reference>
<proteinExistence type="predicted"/>
<dbReference type="Proteomes" id="UP001501074">
    <property type="component" value="Unassembled WGS sequence"/>
</dbReference>
<gene>
    <name evidence="1" type="ORF">GCM10022223_52580</name>
</gene>
<sequence length="110" mass="11800">MVSLTCAEPVNTRETVAGETPASSATFAMVMFLAVVVSFDDLHDLVQAGQALAEWFHALDASARQPCRRAFVSPNAESVSKFSGMWGNLLSMPDDCACSRALVIAKEMSK</sequence>
<dbReference type="EMBL" id="BAAAZO010000010">
    <property type="protein sequence ID" value="GAA3628630.1"/>
    <property type="molecule type" value="Genomic_DNA"/>
</dbReference>
<accession>A0ABP7ABD1</accession>
<protein>
    <submittedName>
        <fullName evidence="1">Uncharacterized protein</fullName>
    </submittedName>
</protein>
<evidence type="ECO:0000313" key="1">
    <source>
        <dbReference type="EMBL" id="GAA3628630.1"/>
    </source>
</evidence>
<name>A0ABP7ABD1_9ACTN</name>
<organism evidence="1 2">
    <name type="scientific">Kineosporia mesophila</name>
    <dbReference type="NCBI Taxonomy" id="566012"/>
    <lineage>
        <taxon>Bacteria</taxon>
        <taxon>Bacillati</taxon>
        <taxon>Actinomycetota</taxon>
        <taxon>Actinomycetes</taxon>
        <taxon>Kineosporiales</taxon>
        <taxon>Kineosporiaceae</taxon>
        <taxon>Kineosporia</taxon>
    </lineage>
</organism>
<evidence type="ECO:0000313" key="2">
    <source>
        <dbReference type="Proteomes" id="UP001501074"/>
    </source>
</evidence>
<comment type="caution">
    <text evidence="1">The sequence shown here is derived from an EMBL/GenBank/DDBJ whole genome shotgun (WGS) entry which is preliminary data.</text>
</comment>